<keyword evidence="3 4" id="KW-0648">Protein biosynthesis</keyword>
<proteinExistence type="inferred from homology"/>
<evidence type="ECO:0000256" key="1">
    <source>
        <dbReference type="ARBA" id="ARBA00022490"/>
    </source>
</evidence>
<accession>A0A6M2DF83</accession>
<dbReference type="InterPro" id="IPR019382">
    <property type="entry name" value="eIF3l"/>
</dbReference>
<evidence type="ECO:0000256" key="4">
    <source>
        <dbReference type="HAMAP-Rule" id="MF_03011"/>
    </source>
</evidence>
<dbReference type="PROSITE" id="PS50250">
    <property type="entry name" value="PCI"/>
    <property type="match status" value="1"/>
</dbReference>
<evidence type="ECO:0000259" key="5">
    <source>
        <dbReference type="PROSITE" id="PS50250"/>
    </source>
</evidence>
<feature type="domain" description="PCI" evidence="5">
    <location>
        <begin position="303"/>
        <end position="520"/>
    </location>
</feature>
<dbReference type="PANTHER" id="PTHR13242:SF0">
    <property type="entry name" value="EUKARYOTIC TRANSLATION INITIATION FACTOR 3 SUBUNIT L"/>
    <property type="match status" value="1"/>
</dbReference>
<dbReference type="SUPFAM" id="SSF48452">
    <property type="entry name" value="TPR-like"/>
    <property type="match status" value="1"/>
</dbReference>
<dbReference type="GO" id="GO:0016282">
    <property type="term" value="C:eukaryotic 43S preinitiation complex"/>
    <property type="evidence" value="ECO:0007669"/>
    <property type="project" value="UniProtKB-UniRule"/>
</dbReference>
<dbReference type="EMBL" id="GIIL01001163">
    <property type="protein sequence ID" value="NOV44889.1"/>
    <property type="molecule type" value="Transcribed_RNA"/>
</dbReference>
<reference evidence="6" key="1">
    <citation type="submission" date="2020-03" db="EMBL/GenBank/DDBJ databases">
        <title>Transcriptomic Profiling of the Digestive Tract of the Rat Flea, Xenopsylla cheopis, Following Blood Feeding and Infection with Yersinia pestis.</title>
        <authorList>
            <person name="Bland D.M."/>
            <person name="Martens C.A."/>
            <person name="Virtaneva K."/>
            <person name="Kanakabandi K."/>
            <person name="Long D."/>
            <person name="Rosenke R."/>
            <person name="Saturday G.A."/>
            <person name="Hoyt F.H."/>
            <person name="Bruno D.P."/>
            <person name="Ribeiro J.M.C."/>
            <person name="Hinnebusch J."/>
        </authorList>
    </citation>
    <scope>NUCLEOTIDE SEQUENCE</scope>
</reference>
<keyword evidence="2 4" id="KW-0396">Initiation factor</keyword>
<sequence>MYSNDEYDQGGYDSYEYEPHTGDPHADLEFDRQYKMPDLVKKFLVYFRNVINEGMIFEIQNLYENSFPKLTEQYFEKTAWPDEKQVAAVVDSDPVFMILYKELYYRHIYARLPGGPSLEQRFVSFFNYCDLFNYILSAEEPVPLELPDIWLWELVDEFVYQFQSFAQYRARLSKRTDEEVEVLNNNNKVWNVLCVLNVLHSLVDKSNIKCQLEVYVNNGDPDSVAGNFGRHSLYKMLGYFSLIELLRLHSLLGDYYQAIKVLENIELHKKSQYSHVPACQITTSYYVGFAYMMMRRYADAIRTFSSVLLYVQRTKQLFSSRSYQNDQINKQSDQMYHLLAICLVLHPQCIDESIQQVLREKNYHEKMYKMQYGDLAEFESCFTFACPKFLSPCPPPLDSPMEDYLKDAQKHQTQVFMDEVRQQKMLPTIRSYLKLYTTLPLSKLATFMSQSQRGNDADNWDLDKEVSNLSIHLLCFKHKMKNLVWVKGASGLDGKFMSGSELDFYIDSDMVHIADTKVAHRYGDFFIRKILKFEDLNRKLHHIKI</sequence>
<evidence type="ECO:0000256" key="2">
    <source>
        <dbReference type="ARBA" id="ARBA00022540"/>
    </source>
</evidence>
<dbReference type="InterPro" id="IPR011990">
    <property type="entry name" value="TPR-like_helical_dom_sf"/>
</dbReference>
<dbReference type="GO" id="GO:0033290">
    <property type="term" value="C:eukaryotic 48S preinitiation complex"/>
    <property type="evidence" value="ECO:0007669"/>
    <property type="project" value="UniProtKB-UniRule"/>
</dbReference>
<keyword evidence="1 4" id="KW-0963">Cytoplasm</keyword>
<evidence type="ECO:0000256" key="3">
    <source>
        <dbReference type="ARBA" id="ARBA00022917"/>
    </source>
</evidence>
<evidence type="ECO:0000313" key="6">
    <source>
        <dbReference type="EMBL" id="NOV44889.1"/>
    </source>
</evidence>
<dbReference type="HAMAP" id="MF_03011">
    <property type="entry name" value="eIF3l"/>
    <property type="match status" value="1"/>
</dbReference>
<dbReference type="GO" id="GO:0005852">
    <property type="term" value="C:eukaryotic translation initiation factor 3 complex"/>
    <property type="evidence" value="ECO:0007669"/>
    <property type="project" value="UniProtKB-UniRule"/>
</dbReference>
<dbReference type="AlphaFoldDB" id="A0A6M2DF83"/>
<dbReference type="GO" id="GO:0003743">
    <property type="term" value="F:translation initiation factor activity"/>
    <property type="evidence" value="ECO:0007669"/>
    <property type="project" value="UniProtKB-UniRule"/>
</dbReference>
<dbReference type="GO" id="GO:0001732">
    <property type="term" value="P:formation of cytoplasmic translation initiation complex"/>
    <property type="evidence" value="ECO:0007669"/>
    <property type="project" value="UniProtKB-UniRule"/>
</dbReference>
<comment type="subcellular location">
    <subcellularLocation>
        <location evidence="4">Cytoplasm</location>
    </subcellularLocation>
</comment>
<dbReference type="PANTHER" id="PTHR13242">
    <property type="entry name" value="EUKARYOTIC TRANSLATION INITIATION FACTOR 3"/>
    <property type="match status" value="1"/>
</dbReference>
<comment type="subunit">
    <text evidence="4">Component of the eukaryotic translation initiation factor 3 (eIF-3) complex.</text>
</comment>
<name>A0A6M2DF83_XENCH</name>
<comment type="function">
    <text evidence="4">Component of the eukaryotic translation initiation factor 3 (eIF-3) complex, which is involved in protein synthesis of a specialized repertoire of mRNAs and, together with other initiation factors, stimulates binding of mRNA and methionyl-tRNAi to the 40S ribosome. The eIF-3 complex specifically targets and initiates translation of a subset of mRNAs involved in cell proliferation.</text>
</comment>
<organism evidence="6">
    <name type="scientific">Xenopsylla cheopis</name>
    <name type="common">Oriental rat flea</name>
    <name type="synonym">Pulex cheopis</name>
    <dbReference type="NCBI Taxonomy" id="163159"/>
    <lineage>
        <taxon>Eukaryota</taxon>
        <taxon>Metazoa</taxon>
        <taxon>Ecdysozoa</taxon>
        <taxon>Arthropoda</taxon>
        <taxon>Hexapoda</taxon>
        <taxon>Insecta</taxon>
        <taxon>Pterygota</taxon>
        <taxon>Neoptera</taxon>
        <taxon>Endopterygota</taxon>
        <taxon>Siphonaptera</taxon>
        <taxon>Pulicidae</taxon>
        <taxon>Xenopsyllinae</taxon>
        <taxon>Xenopsylla</taxon>
    </lineage>
</organism>
<comment type="similarity">
    <text evidence="4">Belongs to the eIF-3 subunit L family.</text>
</comment>
<dbReference type="Pfam" id="PF10255">
    <property type="entry name" value="Paf67"/>
    <property type="match status" value="1"/>
</dbReference>
<dbReference type="InterPro" id="IPR000717">
    <property type="entry name" value="PCI_dom"/>
</dbReference>
<protein>
    <recommendedName>
        <fullName evidence="4">Eukaryotic translation initiation factor 3 subunit L</fullName>
        <shortName evidence="4">eIF3l</shortName>
    </recommendedName>
</protein>